<keyword evidence="3 6" id="KW-1133">Transmembrane helix</keyword>
<feature type="transmembrane region" description="Helical" evidence="6">
    <location>
        <begin position="358"/>
        <end position="381"/>
    </location>
</feature>
<evidence type="ECO:0000256" key="4">
    <source>
        <dbReference type="ARBA" id="ARBA00023136"/>
    </source>
</evidence>
<protein>
    <submittedName>
        <fullName evidence="7">Glutamate [NMDA] receptor-associated protein 1</fullName>
    </submittedName>
</protein>
<evidence type="ECO:0000256" key="5">
    <source>
        <dbReference type="SAM" id="MobiDB-lite"/>
    </source>
</evidence>
<evidence type="ECO:0000256" key="6">
    <source>
        <dbReference type="SAM" id="Phobius"/>
    </source>
</evidence>
<feature type="region of interest" description="Disordered" evidence="5">
    <location>
        <begin position="72"/>
        <end position="121"/>
    </location>
</feature>
<keyword evidence="8" id="KW-1185">Reference proteome</keyword>
<dbReference type="AlphaFoldDB" id="A0A195B421"/>
<feature type="transmembrane region" description="Helical" evidence="6">
    <location>
        <begin position="177"/>
        <end position="198"/>
    </location>
</feature>
<feature type="transmembrane region" description="Helical" evidence="6">
    <location>
        <begin position="297"/>
        <end position="315"/>
    </location>
</feature>
<evidence type="ECO:0000256" key="1">
    <source>
        <dbReference type="ARBA" id="ARBA00004141"/>
    </source>
</evidence>
<keyword evidence="7" id="KW-0675">Receptor</keyword>
<feature type="transmembrane region" description="Helical" evidence="6">
    <location>
        <begin position="321"/>
        <end position="338"/>
    </location>
</feature>
<feature type="transmembrane region" description="Helical" evidence="6">
    <location>
        <begin position="210"/>
        <end position="228"/>
    </location>
</feature>
<dbReference type="PANTHER" id="PTHR23291">
    <property type="entry name" value="BAX INHIBITOR-RELATED"/>
    <property type="match status" value="1"/>
</dbReference>
<keyword evidence="4 6" id="KW-0472">Membrane</keyword>
<dbReference type="PANTHER" id="PTHR23291:SF47">
    <property type="entry name" value="TRANSMEMBRANE BAX INHIBITOR MOTIF CONTAINING 7"/>
    <property type="match status" value="1"/>
</dbReference>
<proteinExistence type="predicted"/>
<feature type="transmembrane region" description="Helical" evidence="6">
    <location>
        <begin position="240"/>
        <end position="260"/>
    </location>
</feature>
<dbReference type="Pfam" id="PF01027">
    <property type="entry name" value="Bax1-I"/>
    <property type="match status" value="1"/>
</dbReference>
<keyword evidence="2 6" id="KW-0812">Transmembrane</keyword>
<evidence type="ECO:0000313" key="7">
    <source>
        <dbReference type="EMBL" id="KYM79017.1"/>
    </source>
</evidence>
<evidence type="ECO:0000256" key="3">
    <source>
        <dbReference type="ARBA" id="ARBA00022989"/>
    </source>
</evidence>
<comment type="subcellular location">
    <subcellularLocation>
        <location evidence="1">Membrane</location>
        <topology evidence="1">Multi-pass membrane protein</topology>
    </subcellularLocation>
</comment>
<feature type="transmembrane region" description="Helical" evidence="6">
    <location>
        <begin position="266"/>
        <end position="285"/>
    </location>
</feature>
<name>A0A195B421_9HYME</name>
<dbReference type="EMBL" id="KQ976625">
    <property type="protein sequence ID" value="KYM79017.1"/>
    <property type="molecule type" value="Genomic_DNA"/>
</dbReference>
<dbReference type="STRING" id="520822.A0A195B421"/>
<dbReference type="GO" id="GO:0016020">
    <property type="term" value="C:membrane"/>
    <property type="evidence" value="ECO:0007669"/>
    <property type="project" value="UniProtKB-SubCell"/>
</dbReference>
<organism evidence="7 8">
    <name type="scientific">Atta colombica</name>
    <dbReference type="NCBI Taxonomy" id="520822"/>
    <lineage>
        <taxon>Eukaryota</taxon>
        <taxon>Metazoa</taxon>
        <taxon>Ecdysozoa</taxon>
        <taxon>Arthropoda</taxon>
        <taxon>Hexapoda</taxon>
        <taxon>Insecta</taxon>
        <taxon>Pterygota</taxon>
        <taxon>Neoptera</taxon>
        <taxon>Endopterygota</taxon>
        <taxon>Hymenoptera</taxon>
        <taxon>Apocrita</taxon>
        <taxon>Aculeata</taxon>
        <taxon>Formicoidea</taxon>
        <taxon>Formicidae</taxon>
        <taxon>Myrmicinae</taxon>
        <taxon>Atta</taxon>
    </lineage>
</organism>
<accession>A0A195B421</accession>
<dbReference type="InterPro" id="IPR006214">
    <property type="entry name" value="Bax_inhibitor_1-related"/>
</dbReference>
<sequence>MFGFPSECFSDIMSLLYLLLNKNDMIFEEHPGCRYTFVRSSDIVFFLKGGLLKQNQKMTTWQTPGAGFYAGQQGPYPYPQNPGYPPPQEGYPYPHNPGYPPPYSGGNPPGPGFIPPPGVPPYGEAPPPVGPEFGGVPPPGHPGMSYGSGYGEDPMQDEVKGFEFSDKTIRNGFIRKVYSILMCQLLITLGMITLLLYHKPTQLWVKSHTELFWIAFALTFVLLICMACCSNVRRKAPMNFIFLFLFTFAEAFLLSVAASTYESQEVMLAVGITAAVCLGLTIFAFQTKIDFTGLHSILFVAVLILFIFGLIAIIWHGKVMTLVYASLGAFIFSIYLIYDTQMMIGGKHKYSISPEEYIFAALSLYLDVVNIFLYILTIIGASRD</sequence>
<evidence type="ECO:0000256" key="2">
    <source>
        <dbReference type="ARBA" id="ARBA00022692"/>
    </source>
</evidence>
<evidence type="ECO:0000313" key="8">
    <source>
        <dbReference type="Proteomes" id="UP000078540"/>
    </source>
</evidence>
<gene>
    <name evidence="7" type="ORF">ALC53_10571</name>
</gene>
<dbReference type="CDD" id="cd10428">
    <property type="entry name" value="LFG_like"/>
    <property type="match status" value="1"/>
</dbReference>
<dbReference type="Proteomes" id="UP000078540">
    <property type="component" value="Unassembled WGS sequence"/>
</dbReference>
<feature type="compositionally biased region" description="Pro residues" evidence="5">
    <location>
        <begin position="76"/>
        <end position="121"/>
    </location>
</feature>
<reference evidence="7 8" key="1">
    <citation type="submission" date="2015-09" db="EMBL/GenBank/DDBJ databases">
        <title>Atta colombica WGS genome.</title>
        <authorList>
            <person name="Nygaard S."/>
            <person name="Hu H."/>
            <person name="Boomsma J."/>
            <person name="Zhang G."/>
        </authorList>
    </citation>
    <scope>NUCLEOTIDE SEQUENCE [LARGE SCALE GENOMIC DNA]</scope>
    <source>
        <strain evidence="7">Treedump-2</strain>
        <tissue evidence="7">Whole body</tissue>
    </source>
</reference>